<feature type="region of interest" description="Disordered" evidence="1">
    <location>
        <begin position="124"/>
        <end position="196"/>
    </location>
</feature>
<evidence type="ECO:0000313" key="4">
    <source>
        <dbReference type="WBParaSite" id="jg13816.1"/>
    </source>
</evidence>
<proteinExistence type="predicted"/>
<dbReference type="InterPro" id="IPR012337">
    <property type="entry name" value="RNaseH-like_sf"/>
</dbReference>
<protein>
    <submittedName>
        <fullName evidence="4">RNase H type-1 domain-containing protein</fullName>
    </submittedName>
</protein>
<dbReference type="AlphaFoldDB" id="A0A915CY50"/>
<dbReference type="InterPro" id="IPR036397">
    <property type="entry name" value="RNaseH_sf"/>
</dbReference>
<feature type="signal peptide" evidence="2">
    <location>
        <begin position="1"/>
        <end position="20"/>
    </location>
</feature>
<feature type="region of interest" description="Disordered" evidence="1">
    <location>
        <begin position="99"/>
        <end position="118"/>
    </location>
</feature>
<dbReference type="WBParaSite" id="jg13816.1">
    <property type="protein sequence ID" value="jg13816.1"/>
    <property type="gene ID" value="jg13816"/>
</dbReference>
<evidence type="ECO:0000313" key="3">
    <source>
        <dbReference type="Proteomes" id="UP000887574"/>
    </source>
</evidence>
<organism evidence="3 4">
    <name type="scientific">Ditylenchus dipsaci</name>
    <dbReference type="NCBI Taxonomy" id="166011"/>
    <lineage>
        <taxon>Eukaryota</taxon>
        <taxon>Metazoa</taxon>
        <taxon>Ecdysozoa</taxon>
        <taxon>Nematoda</taxon>
        <taxon>Chromadorea</taxon>
        <taxon>Rhabditida</taxon>
        <taxon>Tylenchina</taxon>
        <taxon>Tylenchomorpha</taxon>
        <taxon>Sphaerularioidea</taxon>
        <taxon>Anguinidae</taxon>
        <taxon>Anguininae</taxon>
        <taxon>Ditylenchus</taxon>
    </lineage>
</organism>
<feature type="compositionally biased region" description="Polar residues" evidence="1">
    <location>
        <begin position="99"/>
        <end position="114"/>
    </location>
</feature>
<keyword evidence="2" id="KW-0732">Signal</keyword>
<accession>A0A915CY50</accession>
<feature type="chain" id="PRO_5036972452" evidence="2">
    <location>
        <begin position="21"/>
        <end position="423"/>
    </location>
</feature>
<dbReference type="SUPFAM" id="SSF53098">
    <property type="entry name" value="Ribonuclease H-like"/>
    <property type="match status" value="1"/>
</dbReference>
<dbReference type="GO" id="GO:0003676">
    <property type="term" value="F:nucleic acid binding"/>
    <property type="evidence" value="ECO:0007669"/>
    <property type="project" value="InterPro"/>
</dbReference>
<keyword evidence="3" id="KW-1185">Reference proteome</keyword>
<dbReference type="Gene3D" id="3.30.420.10">
    <property type="entry name" value="Ribonuclease H-like superfamily/Ribonuclease H"/>
    <property type="match status" value="1"/>
</dbReference>
<dbReference type="Proteomes" id="UP000887574">
    <property type="component" value="Unplaced"/>
</dbReference>
<reference evidence="4" key="1">
    <citation type="submission" date="2022-11" db="UniProtKB">
        <authorList>
            <consortium name="WormBaseParasite"/>
        </authorList>
    </citation>
    <scope>IDENTIFICATION</scope>
</reference>
<evidence type="ECO:0000256" key="2">
    <source>
        <dbReference type="SAM" id="SignalP"/>
    </source>
</evidence>
<feature type="compositionally biased region" description="Basic and acidic residues" evidence="1">
    <location>
        <begin position="152"/>
        <end position="173"/>
    </location>
</feature>
<name>A0A915CY50_9BILA</name>
<sequence length="423" mass="47719">MNKIIFFAAILFCHVPLSHLRVTPKSDFYTNNFPALPTFAKEYNSPLEKKSNFNSEDFPALPALAAKFNPPVDLAPNGFANPKVDLSSPQWKKYTPPVNSTIQQSIAPPTQIRASPQIRKEVYIAPRPKSPIPEETQFYKNGQPRGRSAVRQSDHSRATDRERGRSPGRRTDSSRVPQSPPRERSKTPEGLRQSSPLNNQYGRVVYFSDALATAENENILKVYTDASKKYKDVGIGVYFENPVKKYYFPLDKKKCRNGPLESCPFNTSGFGEVTAALNALYWLIETKLYKNKQIVLYTDYLPLIIALQNKTTSKRISQRCFFQHITGHDGYPGNLQADTLARQAIGLPPNKEIPQNKALDIPTYQKCGRWNRKLFVYIPSAVKSASEHLMLKDDRVVDATADQKIPTDFDALLKSDGTDALLF</sequence>
<evidence type="ECO:0000256" key="1">
    <source>
        <dbReference type="SAM" id="MobiDB-lite"/>
    </source>
</evidence>